<evidence type="ECO:0000256" key="8">
    <source>
        <dbReference type="ARBA" id="ARBA00022842"/>
    </source>
</evidence>
<feature type="active site" description="Nucleophile" evidence="11">
    <location>
        <position position="21"/>
    </location>
</feature>
<proteinExistence type="inferred from homology"/>
<dbReference type="SFLD" id="SFLDG01129">
    <property type="entry name" value="C1.5:_HAD__Beta-PGM__Phosphata"/>
    <property type="match status" value="1"/>
</dbReference>
<dbReference type="SFLD" id="SFLDG01136">
    <property type="entry name" value="C1.6:_Phosphoserine_Phosphatas"/>
    <property type="match status" value="1"/>
</dbReference>
<reference evidence="13" key="1">
    <citation type="submission" date="2012-02" db="EMBL/GenBank/DDBJ databases">
        <title>Complete sequence of chromosome of Methanomethylovorans hollandica DSM 15978.</title>
        <authorList>
            <person name="Lucas S."/>
            <person name="Copeland A."/>
            <person name="Lapidus A."/>
            <person name="Glavina del Rio T."/>
            <person name="Dalin E."/>
            <person name="Tice H."/>
            <person name="Bruce D."/>
            <person name="Goodwin L."/>
            <person name="Pitluck S."/>
            <person name="Peters L."/>
            <person name="Mikhailova N."/>
            <person name="Held B."/>
            <person name="Kyrpides N."/>
            <person name="Mavromatis K."/>
            <person name="Ivanova N."/>
            <person name="Brettin T."/>
            <person name="Detter J.C."/>
            <person name="Han C."/>
            <person name="Larimer F."/>
            <person name="Land M."/>
            <person name="Hauser L."/>
            <person name="Markowitz V."/>
            <person name="Cheng J.-F."/>
            <person name="Hugenholtz P."/>
            <person name="Woyke T."/>
            <person name="Wu D."/>
            <person name="Spring S."/>
            <person name="Schroeder M."/>
            <person name="Brambilla E."/>
            <person name="Klenk H.-P."/>
            <person name="Eisen J.A."/>
        </authorList>
    </citation>
    <scope>NUCLEOTIDE SEQUENCE [LARGE SCALE GENOMIC DNA]</scope>
    <source>
        <strain evidence="13">DSM 15978 / NBRC 107637 / DMS1</strain>
    </source>
</reference>
<name>L0KUZ5_METHD</name>
<dbReference type="InterPro" id="IPR023214">
    <property type="entry name" value="HAD_sf"/>
</dbReference>
<keyword evidence="13" id="KW-1185">Reference proteome</keyword>
<feature type="active site" description="Proton donor" evidence="11">
    <location>
        <position position="23"/>
    </location>
</feature>
<dbReference type="NCBIfam" id="TIGR00338">
    <property type="entry name" value="serB"/>
    <property type="match status" value="1"/>
</dbReference>
<dbReference type="UniPathway" id="UPA00135">
    <property type="reaction ID" value="UER00198"/>
</dbReference>
<evidence type="ECO:0000256" key="4">
    <source>
        <dbReference type="ARBA" id="ARBA00012640"/>
    </source>
</evidence>
<dbReference type="EC" id="3.1.3.3" evidence="4"/>
<evidence type="ECO:0000256" key="6">
    <source>
        <dbReference type="ARBA" id="ARBA00022723"/>
    </source>
</evidence>
<dbReference type="SUPFAM" id="SSF56784">
    <property type="entry name" value="HAD-like"/>
    <property type="match status" value="1"/>
</dbReference>
<keyword evidence="5" id="KW-0028">Amino-acid biosynthesis</keyword>
<dbReference type="GO" id="GO:0000287">
    <property type="term" value="F:magnesium ion binding"/>
    <property type="evidence" value="ECO:0007669"/>
    <property type="project" value="TreeGrafter"/>
</dbReference>
<dbReference type="Pfam" id="PF12710">
    <property type="entry name" value="HAD"/>
    <property type="match status" value="1"/>
</dbReference>
<dbReference type="Gene3D" id="3.40.50.1000">
    <property type="entry name" value="HAD superfamily/HAD-like"/>
    <property type="match status" value="1"/>
</dbReference>
<organism evidence="12 13">
    <name type="scientific">Methanomethylovorans hollandica (strain DSM 15978 / NBRC 107637 / DMS1)</name>
    <dbReference type="NCBI Taxonomy" id="867904"/>
    <lineage>
        <taxon>Archaea</taxon>
        <taxon>Methanobacteriati</taxon>
        <taxon>Methanobacteriota</taxon>
        <taxon>Stenosarchaea group</taxon>
        <taxon>Methanomicrobia</taxon>
        <taxon>Methanosarcinales</taxon>
        <taxon>Methanosarcinaceae</taxon>
        <taxon>Methanomethylovorans</taxon>
    </lineage>
</organism>
<dbReference type="SFLD" id="SFLDG01137">
    <property type="entry name" value="C1.6.1:_Phosphoserine_Phosphat"/>
    <property type="match status" value="1"/>
</dbReference>
<dbReference type="NCBIfam" id="TIGR01488">
    <property type="entry name" value="HAD-SF-IB"/>
    <property type="match status" value="1"/>
</dbReference>
<dbReference type="InterPro" id="IPR036412">
    <property type="entry name" value="HAD-like_sf"/>
</dbReference>
<sequence>MSYISDLSEKSNSSKKLIVFDMDSTLIDAETIDELAKVAGVGQEVSAITERAMKGELDFSQALTERVRLLKGLSLGEARTALEKMPLMPGAKELISFVKSIGYSTAMISGGFTLASERVGELLGIDHVVSNELIIKDGIFTGEVKGSLTAQNSKELVLEEIAAQHGIAPEDCVVVGDGANDIGIFKRARYAIAFNSKPVLRQHAHVVIIEKNLKAVIPVIESFDLDQRCVSCIRNA</sequence>
<dbReference type="SFLD" id="SFLDF00029">
    <property type="entry name" value="phosphoserine_phosphatase"/>
    <property type="match status" value="1"/>
</dbReference>
<protein>
    <recommendedName>
        <fullName evidence="4">phosphoserine phosphatase</fullName>
        <ecNumber evidence="4">3.1.3.3</ecNumber>
    </recommendedName>
    <alternativeName>
        <fullName evidence="10">O-phosphoserine phosphohydrolase</fullName>
    </alternativeName>
</protein>
<dbReference type="GeneID" id="14408184"/>
<evidence type="ECO:0000313" key="13">
    <source>
        <dbReference type="Proteomes" id="UP000010866"/>
    </source>
</evidence>
<comment type="cofactor">
    <cofactor evidence="1">
        <name>Mg(2+)</name>
        <dbReference type="ChEBI" id="CHEBI:18420"/>
    </cofactor>
</comment>
<dbReference type="RefSeq" id="WP_015323689.1">
    <property type="nucleotide sequence ID" value="NC_019977.1"/>
</dbReference>
<accession>L0KUZ5</accession>
<comment type="similarity">
    <text evidence="3">Belongs to the HAD-like hydrolase superfamily. SerB family.</text>
</comment>
<gene>
    <name evidence="12" type="ordered locus">Metho_0242</name>
</gene>
<dbReference type="Proteomes" id="UP000010866">
    <property type="component" value="Chromosome"/>
</dbReference>
<evidence type="ECO:0000256" key="9">
    <source>
        <dbReference type="ARBA" id="ARBA00023299"/>
    </source>
</evidence>
<dbReference type="PANTHER" id="PTHR43344:SF2">
    <property type="entry name" value="PHOSPHOSERINE PHOSPHATASE"/>
    <property type="match status" value="1"/>
</dbReference>
<keyword evidence="8" id="KW-0460">Magnesium</keyword>
<dbReference type="KEGG" id="mhz:Metho_0242"/>
<dbReference type="GO" id="GO:0036424">
    <property type="term" value="F:L-phosphoserine phosphatase activity"/>
    <property type="evidence" value="ECO:0007669"/>
    <property type="project" value="InterPro"/>
</dbReference>
<evidence type="ECO:0000256" key="2">
    <source>
        <dbReference type="ARBA" id="ARBA00005135"/>
    </source>
</evidence>
<evidence type="ECO:0000313" key="12">
    <source>
        <dbReference type="EMBL" id="AGB48520.1"/>
    </source>
</evidence>
<evidence type="ECO:0000256" key="3">
    <source>
        <dbReference type="ARBA" id="ARBA00009184"/>
    </source>
</evidence>
<dbReference type="EMBL" id="CP003362">
    <property type="protein sequence ID" value="AGB48520.1"/>
    <property type="molecule type" value="Genomic_DNA"/>
</dbReference>
<keyword evidence="6" id="KW-0479">Metal-binding</keyword>
<evidence type="ECO:0000256" key="7">
    <source>
        <dbReference type="ARBA" id="ARBA00022801"/>
    </source>
</evidence>
<dbReference type="HOGENOM" id="CLU_036368_4_3_2"/>
<dbReference type="STRING" id="867904.Metho_0242"/>
<comment type="pathway">
    <text evidence="2">Amino-acid biosynthesis; L-serine biosynthesis; L-serine from 3-phospho-D-glycerate: step 3/3.</text>
</comment>
<dbReference type="InterPro" id="IPR050582">
    <property type="entry name" value="HAD-like_SerB"/>
</dbReference>
<evidence type="ECO:0000256" key="11">
    <source>
        <dbReference type="PIRSR" id="PIRSR604469-1"/>
    </source>
</evidence>
<keyword evidence="7" id="KW-0378">Hydrolase</keyword>
<dbReference type="GO" id="GO:0006564">
    <property type="term" value="P:L-serine biosynthetic process"/>
    <property type="evidence" value="ECO:0007669"/>
    <property type="project" value="UniProtKB-KW"/>
</dbReference>
<keyword evidence="9" id="KW-0718">Serine biosynthesis</keyword>
<evidence type="ECO:0000256" key="5">
    <source>
        <dbReference type="ARBA" id="ARBA00022605"/>
    </source>
</evidence>
<dbReference type="AlphaFoldDB" id="L0KUZ5"/>
<dbReference type="InterPro" id="IPR004469">
    <property type="entry name" value="PSP"/>
</dbReference>
<evidence type="ECO:0000256" key="10">
    <source>
        <dbReference type="ARBA" id="ARBA00031693"/>
    </source>
</evidence>
<dbReference type="GO" id="GO:0005737">
    <property type="term" value="C:cytoplasm"/>
    <property type="evidence" value="ECO:0007669"/>
    <property type="project" value="TreeGrafter"/>
</dbReference>
<dbReference type="SFLD" id="SFLDS00003">
    <property type="entry name" value="Haloacid_Dehalogenase"/>
    <property type="match status" value="1"/>
</dbReference>
<dbReference type="PANTHER" id="PTHR43344">
    <property type="entry name" value="PHOSPHOSERINE PHOSPHATASE"/>
    <property type="match status" value="1"/>
</dbReference>
<evidence type="ECO:0000256" key="1">
    <source>
        <dbReference type="ARBA" id="ARBA00001946"/>
    </source>
</evidence>